<sequence length="314" mass="34660">MHPAESGPGDVLVVTGMSGAGKTTALKLLEDLGYEAVDNLPLSLLPRLVARRPGDSQRRSPHMGTAVGVDTRTRDFDPEGLIAALARLRRGSAGSLPDGAAERRDLPHRLPTGIRLVFFDCDDAVLQQRFTATRRRHPLALDRPVADGIAVERRLMTPLRDAADETIDTSLLSLPDLRQLLHERFGATRDAAMTVILTSFSFRRGLPREADLVFDVRFLRNPYYDPALSPRTGDDPEVGAYIAGDPDFPAFFDRLSGLLRMLLPRYAQEGKQYLTIAIGCTGGRHRSVYTARLLSDLLASDGIQVTLRHRDRDL</sequence>
<evidence type="ECO:0000256" key="3">
    <source>
        <dbReference type="ARBA" id="ARBA00023134"/>
    </source>
</evidence>
<proteinExistence type="inferred from homology"/>
<accession>A0ABV7L050</accession>
<feature type="domain" description="RapZ C-terminal" evidence="7">
    <location>
        <begin position="193"/>
        <end position="311"/>
    </location>
</feature>
<reference evidence="9" key="1">
    <citation type="journal article" date="2019" name="Int. J. Syst. Evol. Microbiol.">
        <title>The Global Catalogue of Microorganisms (GCM) 10K type strain sequencing project: providing services to taxonomists for standard genome sequencing and annotation.</title>
        <authorList>
            <consortium name="The Broad Institute Genomics Platform"/>
            <consortium name="The Broad Institute Genome Sequencing Center for Infectious Disease"/>
            <person name="Wu L."/>
            <person name="Ma J."/>
        </authorList>
    </citation>
    <scope>NUCLEOTIDE SEQUENCE [LARGE SCALE GENOMIC DNA]</scope>
    <source>
        <strain evidence="9">KCTC 42964</strain>
    </source>
</reference>
<keyword evidence="1 4" id="KW-0547">Nucleotide-binding</keyword>
<feature type="domain" description="RapZ-like N-terminal" evidence="6">
    <location>
        <begin position="10"/>
        <end position="81"/>
    </location>
</feature>
<dbReference type="Gene3D" id="3.40.50.300">
    <property type="entry name" value="P-loop containing nucleotide triphosphate hydrolases"/>
    <property type="match status" value="1"/>
</dbReference>
<feature type="binding site" evidence="4">
    <location>
        <begin position="70"/>
        <end position="73"/>
    </location>
    <ligand>
        <name>GTP</name>
        <dbReference type="ChEBI" id="CHEBI:37565"/>
    </ligand>
</feature>
<dbReference type="PANTHER" id="PTHR30448">
    <property type="entry name" value="RNASE ADAPTER PROTEIN RAPZ"/>
    <property type="match status" value="1"/>
</dbReference>
<evidence type="ECO:0000313" key="9">
    <source>
        <dbReference type="Proteomes" id="UP001595528"/>
    </source>
</evidence>
<evidence type="ECO:0000256" key="1">
    <source>
        <dbReference type="ARBA" id="ARBA00022741"/>
    </source>
</evidence>
<dbReference type="InterPro" id="IPR053930">
    <property type="entry name" value="RapZ-like_N"/>
</dbReference>
<dbReference type="Pfam" id="PF22740">
    <property type="entry name" value="PapZ_C"/>
    <property type="match status" value="1"/>
</dbReference>
<dbReference type="PANTHER" id="PTHR30448:SF0">
    <property type="entry name" value="RNASE ADAPTER PROTEIN RAPZ"/>
    <property type="match status" value="1"/>
</dbReference>
<evidence type="ECO:0000259" key="7">
    <source>
        <dbReference type="Pfam" id="PF22740"/>
    </source>
</evidence>
<dbReference type="PIRSF" id="PIRSF005052">
    <property type="entry name" value="P-loopkin"/>
    <property type="match status" value="1"/>
</dbReference>
<keyword evidence="2 4" id="KW-0067">ATP-binding</keyword>
<dbReference type="Pfam" id="PF03668">
    <property type="entry name" value="RapZ-like_N"/>
    <property type="match status" value="2"/>
</dbReference>
<gene>
    <name evidence="8" type="primary">rapZ</name>
    <name evidence="8" type="ORF">ACFOGJ_12420</name>
</gene>
<keyword evidence="9" id="KW-1185">Reference proteome</keyword>
<keyword evidence="3 4" id="KW-0342">GTP-binding</keyword>
<dbReference type="InterPro" id="IPR053931">
    <property type="entry name" value="RapZ_C"/>
</dbReference>
<dbReference type="InterPro" id="IPR027417">
    <property type="entry name" value="P-loop_NTPase"/>
</dbReference>
<organism evidence="8 9">
    <name type="scientific">Marinibaculum pumilum</name>
    <dbReference type="NCBI Taxonomy" id="1766165"/>
    <lineage>
        <taxon>Bacteria</taxon>
        <taxon>Pseudomonadati</taxon>
        <taxon>Pseudomonadota</taxon>
        <taxon>Alphaproteobacteria</taxon>
        <taxon>Rhodospirillales</taxon>
        <taxon>Rhodospirillaceae</taxon>
        <taxon>Marinibaculum</taxon>
    </lineage>
</organism>
<dbReference type="SUPFAM" id="SSF52540">
    <property type="entry name" value="P-loop containing nucleoside triphosphate hydrolases"/>
    <property type="match status" value="1"/>
</dbReference>
<name>A0ABV7L050_9PROT</name>
<dbReference type="EMBL" id="JBHRTR010000027">
    <property type="protein sequence ID" value="MFC3228043.1"/>
    <property type="molecule type" value="Genomic_DNA"/>
</dbReference>
<feature type="domain" description="RapZ-like N-terminal" evidence="6">
    <location>
        <begin position="113"/>
        <end position="187"/>
    </location>
</feature>
<dbReference type="InterPro" id="IPR005337">
    <property type="entry name" value="RapZ-like"/>
</dbReference>
<feature type="binding site" evidence="4">
    <location>
        <begin position="16"/>
        <end position="23"/>
    </location>
    <ligand>
        <name>ATP</name>
        <dbReference type="ChEBI" id="CHEBI:30616"/>
    </ligand>
</feature>
<evidence type="ECO:0000313" key="8">
    <source>
        <dbReference type="EMBL" id="MFC3228043.1"/>
    </source>
</evidence>
<evidence type="ECO:0000256" key="2">
    <source>
        <dbReference type="ARBA" id="ARBA00022840"/>
    </source>
</evidence>
<protein>
    <submittedName>
        <fullName evidence="8">RNase adapter RapZ</fullName>
    </submittedName>
</protein>
<dbReference type="NCBIfam" id="NF003828">
    <property type="entry name" value="PRK05416.1"/>
    <property type="match status" value="1"/>
</dbReference>
<dbReference type="HAMAP" id="MF_00636">
    <property type="entry name" value="RapZ_like"/>
    <property type="match status" value="1"/>
</dbReference>
<evidence type="ECO:0000256" key="4">
    <source>
        <dbReference type="HAMAP-Rule" id="MF_00636"/>
    </source>
</evidence>
<feature type="region of interest" description="Disordered" evidence="5">
    <location>
        <begin position="52"/>
        <end position="71"/>
    </location>
</feature>
<evidence type="ECO:0000256" key="5">
    <source>
        <dbReference type="SAM" id="MobiDB-lite"/>
    </source>
</evidence>
<dbReference type="Proteomes" id="UP001595528">
    <property type="component" value="Unassembled WGS sequence"/>
</dbReference>
<dbReference type="RefSeq" id="WP_379900777.1">
    <property type="nucleotide sequence ID" value="NZ_JBHRTR010000027.1"/>
</dbReference>
<evidence type="ECO:0000259" key="6">
    <source>
        <dbReference type="Pfam" id="PF03668"/>
    </source>
</evidence>
<comment type="caution">
    <text evidence="8">The sequence shown here is derived from an EMBL/GenBank/DDBJ whole genome shotgun (WGS) entry which is preliminary data.</text>
</comment>